<evidence type="ECO:0000313" key="5">
    <source>
        <dbReference type="Proteomes" id="UP000290588"/>
    </source>
</evidence>
<accession>A0A347UB25</accession>
<proteinExistence type="predicted"/>
<dbReference type="RefSeq" id="WP_118918203.1">
    <property type="nucleotide sequence ID" value="NZ_CP032097.1"/>
</dbReference>
<protein>
    <submittedName>
        <fullName evidence="2">Membrane protein</fullName>
    </submittedName>
</protein>
<feature type="transmembrane region" description="Helical" evidence="1">
    <location>
        <begin position="12"/>
        <end position="42"/>
    </location>
</feature>
<evidence type="ECO:0000313" key="3">
    <source>
        <dbReference type="EMBL" id="RXI28919.1"/>
    </source>
</evidence>
<keyword evidence="1" id="KW-1133">Transmembrane helix</keyword>
<sequence length="163" mass="19172">MSFSNNVKQGAVIGGVLFSGGIFIRLFIYFFIFSFISFIVLLSLDSKATSIIYHFSLFNNRSIGYFFLFLIASLPALLLLSLKEWSIRRFRRKNNLPIYKNISLELLQMEANKNAQMEYEANQHIKNIYGFEETKDLNYWFELKEKGAITQEEYEAKKKEFLK</sequence>
<dbReference type="EMBL" id="NXIG01000016">
    <property type="protein sequence ID" value="RXI28919.1"/>
    <property type="molecule type" value="Genomic_DNA"/>
</dbReference>
<dbReference type="KEGG" id="aell:AELL_2436"/>
<evidence type="ECO:0000313" key="4">
    <source>
        <dbReference type="Proteomes" id="UP000262582"/>
    </source>
</evidence>
<reference evidence="2 4" key="2">
    <citation type="submission" date="2018-08" db="EMBL/GenBank/DDBJ databases">
        <title>Complete genome of the Arcobacter ellisii type strain LMG 26155.</title>
        <authorList>
            <person name="Miller W.G."/>
            <person name="Yee E."/>
            <person name="Bono J.L."/>
        </authorList>
    </citation>
    <scope>NUCLEOTIDE SEQUENCE [LARGE SCALE GENOMIC DNA]</scope>
    <source>
        <strain evidence="2 4">LMG 26155</strain>
    </source>
</reference>
<feature type="transmembrane region" description="Helical" evidence="1">
    <location>
        <begin position="62"/>
        <end position="82"/>
    </location>
</feature>
<dbReference type="OrthoDB" id="5347439at2"/>
<name>A0A347UB25_9BACT</name>
<keyword evidence="1" id="KW-0472">Membrane</keyword>
<dbReference type="Proteomes" id="UP000262582">
    <property type="component" value="Chromosome"/>
</dbReference>
<reference evidence="3 5" key="1">
    <citation type="submission" date="2017-09" db="EMBL/GenBank/DDBJ databases">
        <title>Genomics of the genus Arcobacter.</title>
        <authorList>
            <person name="Perez-Cataluna A."/>
            <person name="Figueras M.J."/>
            <person name="Salas-Masso N."/>
        </authorList>
    </citation>
    <scope>NUCLEOTIDE SEQUENCE [LARGE SCALE GENOMIC DNA]</scope>
    <source>
        <strain evidence="3 5">CECT 7837</strain>
    </source>
</reference>
<dbReference type="Proteomes" id="UP000290588">
    <property type="component" value="Unassembled WGS sequence"/>
</dbReference>
<gene>
    <name evidence="2" type="ORF">AELL_2436</name>
    <name evidence="3" type="ORF">CP962_12615</name>
</gene>
<dbReference type="AlphaFoldDB" id="A0A347UB25"/>
<organism evidence="3 5">
    <name type="scientific">Arcobacter ellisii</name>
    <dbReference type="NCBI Taxonomy" id="913109"/>
    <lineage>
        <taxon>Bacteria</taxon>
        <taxon>Pseudomonadati</taxon>
        <taxon>Campylobacterota</taxon>
        <taxon>Epsilonproteobacteria</taxon>
        <taxon>Campylobacterales</taxon>
        <taxon>Arcobacteraceae</taxon>
        <taxon>Arcobacter</taxon>
    </lineage>
</organism>
<evidence type="ECO:0000313" key="2">
    <source>
        <dbReference type="EMBL" id="AXX96053.1"/>
    </source>
</evidence>
<keyword evidence="4" id="KW-1185">Reference proteome</keyword>
<keyword evidence="1" id="KW-0812">Transmembrane</keyword>
<dbReference type="EMBL" id="CP032097">
    <property type="protein sequence ID" value="AXX96053.1"/>
    <property type="molecule type" value="Genomic_DNA"/>
</dbReference>
<evidence type="ECO:0000256" key="1">
    <source>
        <dbReference type="SAM" id="Phobius"/>
    </source>
</evidence>